<dbReference type="GO" id="GO:0006053">
    <property type="term" value="P:N-acetylmannosamine catabolic process"/>
    <property type="evidence" value="ECO:0007669"/>
    <property type="project" value="TreeGrafter"/>
</dbReference>
<dbReference type="GO" id="GO:0047465">
    <property type="term" value="F:N-acylglucosamine-6-phosphate 2-epimerase activity"/>
    <property type="evidence" value="ECO:0007669"/>
    <property type="project" value="UniProtKB-EC"/>
</dbReference>
<evidence type="ECO:0000256" key="2">
    <source>
        <dbReference type="ARBA" id="ARBA00002147"/>
    </source>
</evidence>
<accession>A0A0U9HC69</accession>
<dbReference type="InterPro" id="IPR011060">
    <property type="entry name" value="RibuloseP-bd_barrel"/>
</dbReference>
<evidence type="ECO:0000256" key="5">
    <source>
        <dbReference type="ARBA" id="ARBA00023235"/>
    </source>
</evidence>
<organism evidence="8">
    <name type="scientific">Tepidanaerobacter syntrophicus</name>
    <dbReference type="NCBI Taxonomy" id="224999"/>
    <lineage>
        <taxon>Bacteria</taxon>
        <taxon>Bacillati</taxon>
        <taxon>Bacillota</taxon>
        <taxon>Clostridia</taxon>
        <taxon>Thermosediminibacterales</taxon>
        <taxon>Tepidanaerobacteraceae</taxon>
        <taxon>Tepidanaerobacter</taxon>
    </lineage>
</organism>
<comment type="pathway">
    <text evidence="3 7">Amino-sugar metabolism; N-acetylneuraminate degradation; D-fructose 6-phosphate from N-acetylneuraminate: step 3/5.</text>
</comment>
<dbReference type="OrthoDB" id="9781704at2"/>
<dbReference type="GO" id="GO:0005829">
    <property type="term" value="C:cytosol"/>
    <property type="evidence" value="ECO:0007669"/>
    <property type="project" value="TreeGrafter"/>
</dbReference>
<dbReference type="STRING" id="224999.GCA_001485475_00037"/>
<evidence type="ECO:0000256" key="7">
    <source>
        <dbReference type="HAMAP-Rule" id="MF_01235"/>
    </source>
</evidence>
<dbReference type="Gene3D" id="3.20.20.70">
    <property type="entry name" value="Aldolase class I"/>
    <property type="match status" value="1"/>
</dbReference>
<dbReference type="PANTHER" id="PTHR36204">
    <property type="entry name" value="N-ACETYLMANNOSAMINE-6-PHOSPHATE 2-EPIMERASE-RELATED"/>
    <property type="match status" value="1"/>
</dbReference>
<dbReference type="InterPro" id="IPR007260">
    <property type="entry name" value="NanE"/>
</dbReference>
<name>A0A0U9HC69_9FIRM</name>
<protein>
    <recommendedName>
        <fullName evidence="7">Putative N-acetylmannosamine-6-phosphate 2-epimerase</fullName>
        <ecNumber evidence="7">5.1.3.9</ecNumber>
    </recommendedName>
    <alternativeName>
        <fullName evidence="7">ManNAc-6-P epimerase</fullName>
    </alternativeName>
</protein>
<dbReference type="PANTHER" id="PTHR36204:SF1">
    <property type="entry name" value="N-ACETYLMANNOSAMINE-6-PHOSPHATE 2-EPIMERASE-RELATED"/>
    <property type="match status" value="1"/>
</dbReference>
<keyword evidence="6 7" id="KW-0119">Carbohydrate metabolism</keyword>
<dbReference type="UniPathway" id="UPA00629">
    <property type="reaction ID" value="UER00682"/>
</dbReference>
<reference evidence="8" key="1">
    <citation type="journal article" date="2016" name="Genome Announc.">
        <title>Draft Genome Sequence of the Syntrophic Lactate-Degrading Bacterium Tepidanaerobacter syntrophicus JLT.</title>
        <authorList>
            <person name="Matsuura N."/>
            <person name="Ohashi A."/>
            <person name="Tourlousse D.M."/>
            <person name="Sekiguchi Y."/>
        </authorList>
    </citation>
    <scope>NUCLEOTIDE SEQUENCE [LARGE SCALE GENOMIC DNA]</scope>
    <source>
        <strain evidence="8">JL</strain>
    </source>
</reference>
<evidence type="ECO:0000256" key="6">
    <source>
        <dbReference type="ARBA" id="ARBA00023277"/>
    </source>
</evidence>
<dbReference type="Pfam" id="PF04131">
    <property type="entry name" value="NanE"/>
    <property type="match status" value="1"/>
</dbReference>
<evidence type="ECO:0000313" key="9">
    <source>
        <dbReference type="Proteomes" id="UP000062160"/>
    </source>
</evidence>
<dbReference type="Proteomes" id="UP000062160">
    <property type="component" value="Unassembled WGS sequence"/>
</dbReference>
<dbReference type="NCBIfam" id="NF002231">
    <property type="entry name" value="PRK01130.1"/>
    <property type="match status" value="1"/>
</dbReference>
<dbReference type="SUPFAM" id="SSF51366">
    <property type="entry name" value="Ribulose-phoshate binding barrel"/>
    <property type="match status" value="1"/>
</dbReference>
<dbReference type="EMBL" id="DF976995">
    <property type="protein sequence ID" value="GAQ24054.1"/>
    <property type="molecule type" value="Genomic_DNA"/>
</dbReference>
<keyword evidence="5 7" id="KW-0413">Isomerase</keyword>
<sequence>MTDKKDKIFKQIKNKLIVSCQALPDEPLHSSFIMGKMAYAAYLGGAGGIRANSIEDIREIKKNVKLPIIGIIKKVYEGSEVFITPTENEVELLYNEGVDIIATDATKRIRPDGTTISEMFPRLREKYPDQIFMADCSTYEEAKEAYELGFDCLGTTLCGYTEYTRDRKLPDLELIGRLTKDFDIPVIAEGGIWAPEDIKKVFSLGVHAAVVGSAITRPMEITKRFVNAIGEVVDSGTCVK</sequence>
<dbReference type="CDD" id="cd04729">
    <property type="entry name" value="NanE"/>
    <property type="match status" value="1"/>
</dbReference>
<comment type="similarity">
    <text evidence="4 7">Belongs to the NanE family.</text>
</comment>
<dbReference type="HAMAP" id="MF_01235">
    <property type="entry name" value="ManNAc6P_epimer"/>
    <property type="match status" value="1"/>
</dbReference>
<comment type="function">
    <text evidence="2 7">Converts N-acetylmannosamine-6-phosphate (ManNAc-6-P) to N-acetylglucosamine-6-phosphate (GlcNAc-6-P).</text>
</comment>
<evidence type="ECO:0000256" key="1">
    <source>
        <dbReference type="ARBA" id="ARBA00000056"/>
    </source>
</evidence>
<dbReference type="GO" id="GO:0019262">
    <property type="term" value="P:N-acetylneuraminate catabolic process"/>
    <property type="evidence" value="ECO:0007669"/>
    <property type="project" value="UniProtKB-UniRule"/>
</dbReference>
<dbReference type="FunFam" id="3.20.20.70:FF:000035">
    <property type="entry name" value="Putative N-acetylmannosamine-6-phosphate 2-epimerase"/>
    <property type="match status" value="1"/>
</dbReference>
<proteinExistence type="inferred from homology"/>
<evidence type="ECO:0000256" key="4">
    <source>
        <dbReference type="ARBA" id="ARBA00007439"/>
    </source>
</evidence>
<keyword evidence="9" id="KW-1185">Reference proteome</keyword>
<evidence type="ECO:0000256" key="3">
    <source>
        <dbReference type="ARBA" id="ARBA00005081"/>
    </source>
</evidence>
<comment type="catalytic activity">
    <reaction evidence="1 7">
        <text>an N-acyl-D-glucosamine 6-phosphate = an N-acyl-D-mannosamine 6-phosphate</text>
        <dbReference type="Rhea" id="RHEA:23932"/>
        <dbReference type="ChEBI" id="CHEBI:57599"/>
        <dbReference type="ChEBI" id="CHEBI:57666"/>
        <dbReference type="EC" id="5.1.3.9"/>
    </reaction>
</comment>
<dbReference type="RefSeq" id="WP_059031090.1">
    <property type="nucleotide sequence ID" value="NZ_DF976995.1"/>
</dbReference>
<dbReference type="AlphaFoldDB" id="A0A0U9HC69"/>
<dbReference type="EC" id="5.1.3.9" evidence="7"/>
<gene>
    <name evidence="7" type="primary">nanE</name>
    <name evidence="8" type="ORF">TSYNT_138</name>
</gene>
<dbReference type="InterPro" id="IPR013785">
    <property type="entry name" value="Aldolase_TIM"/>
</dbReference>
<evidence type="ECO:0000313" key="8">
    <source>
        <dbReference type="EMBL" id="GAQ24054.1"/>
    </source>
</evidence>
<dbReference type="GO" id="GO:0005975">
    <property type="term" value="P:carbohydrate metabolic process"/>
    <property type="evidence" value="ECO:0007669"/>
    <property type="project" value="UniProtKB-UniRule"/>
</dbReference>